<evidence type="ECO:0000256" key="3">
    <source>
        <dbReference type="ARBA" id="ARBA00004533"/>
    </source>
</evidence>
<dbReference type="AlphaFoldDB" id="A0A3T0E7L3"/>
<evidence type="ECO:0000256" key="14">
    <source>
        <dbReference type="ARBA" id="ARBA00023136"/>
    </source>
</evidence>
<dbReference type="GO" id="GO:0005886">
    <property type="term" value="C:plasma membrane"/>
    <property type="evidence" value="ECO:0007669"/>
    <property type="project" value="UniProtKB-SubCell"/>
</dbReference>
<evidence type="ECO:0000313" key="17">
    <source>
        <dbReference type="EMBL" id="AZU03312.1"/>
    </source>
</evidence>
<dbReference type="SUPFAM" id="SSF160246">
    <property type="entry name" value="EspE N-terminal domain-like"/>
    <property type="match status" value="1"/>
</dbReference>
<organism evidence="17 18">
    <name type="scientific">Glycocaulis alkaliphilus</name>
    <dbReference type="NCBI Taxonomy" id="1434191"/>
    <lineage>
        <taxon>Bacteria</taxon>
        <taxon>Pseudomonadati</taxon>
        <taxon>Pseudomonadota</taxon>
        <taxon>Alphaproteobacteria</taxon>
        <taxon>Maricaulales</taxon>
        <taxon>Maricaulaceae</taxon>
        <taxon>Glycocaulis</taxon>
    </lineage>
</organism>
<dbReference type="PANTHER" id="PTHR30258">
    <property type="entry name" value="TYPE II SECRETION SYSTEM PROTEIN GSPE-RELATED"/>
    <property type="match status" value="1"/>
</dbReference>
<dbReference type="CDD" id="cd01129">
    <property type="entry name" value="PulE-GspE-like"/>
    <property type="match status" value="1"/>
</dbReference>
<evidence type="ECO:0000256" key="11">
    <source>
        <dbReference type="ARBA" id="ARBA00022840"/>
    </source>
</evidence>
<sequence length="491" mass="52365">MAPGLLTYAFARENGIAFQPGETPGFLMRQGANVLALGEAVRAAGTMAPVRTLSDAAFDRALSEIYAANAVSASREEAGQGDSLSRLIEDMPQAEDLLASDSEAPVIRLINGLVADAVRAGASDIHVEPFEDRVSVRFRLDGVLDERVSLPPHLAPALVSRLKVMARLDIAERRVPQDGRVTLTLAGRGVDVRVSTLPSRHGERVVMRLLEKNSALMAIDALGMPAGVAAGYRRALDQPNGIILVTGPTGSGKTTTLYAGLTALNDQTRNILTIEDPVEYAVDGIGQTQVNARVGMTFAAGLRAILRQDPDVVMVGEIRDGETARIAVQASLTGHLVLSTVHTNSAAAAIARLRDMGIESYLLASTLSAVLAQRLVRRLCPHCHEPYEASEREKALAGVSGPLTLYAPRGCEACHHTGFAGRQGVYEIIMVDEALRGLIHDNARETELARHAFARGGGLFEAGLELARTGATTLAEVLRVCREEGERDARL</sequence>
<keyword evidence="13" id="KW-1278">Translocase</keyword>
<evidence type="ECO:0000256" key="16">
    <source>
        <dbReference type="RuleBase" id="RU366070"/>
    </source>
</evidence>
<dbReference type="InterPro" id="IPR027417">
    <property type="entry name" value="P-loop_NTPase"/>
</dbReference>
<dbReference type="EMBL" id="CP018911">
    <property type="protein sequence ID" value="AZU03312.1"/>
    <property type="molecule type" value="Genomic_DNA"/>
</dbReference>
<dbReference type="InterPro" id="IPR013369">
    <property type="entry name" value="T2SS_GspE"/>
</dbReference>
<evidence type="ECO:0000256" key="12">
    <source>
        <dbReference type="ARBA" id="ARBA00022927"/>
    </source>
</evidence>
<dbReference type="Gene3D" id="3.30.300.160">
    <property type="entry name" value="Type II secretion system, protein E, N-terminal domain"/>
    <property type="match status" value="1"/>
</dbReference>
<dbReference type="RefSeq" id="WP_127565716.1">
    <property type="nucleotide sequence ID" value="NZ_BMFB01000002.1"/>
</dbReference>
<dbReference type="NCBIfam" id="TIGR02533">
    <property type="entry name" value="type_II_gspE"/>
    <property type="match status" value="1"/>
</dbReference>
<keyword evidence="6" id="KW-1003">Cell membrane</keyword>
<comment type="function">
    <text evidence="2 16">ATPase component of the type II secretion system required for the energy-dependent secretion of extracellular factors such as proteases and toxins from the periplasm. Acts as a molecular motor to provide the energy that is required for assembly of the pseudopilus and the extrusion of substrates generated in the cytoplasm.</text>
</comment>
<dbReference type="Proteomes" id="UP000286954">
    <property type="component" value="Chromosome"/>
</dbReference>
<keyword evidence="14" id="KW-0472">Membrane</keyword>
<evidence type="ECO:0000256" key="10">
    <source>
        <dbReference type="ARBA" id="ARBA00022833"/>
    </source>
</evidence>
<dbReference type="InterPro" id="IPR054757">
    <property type="entry name" value="GSPE_N1E"/>
</dbReference>
<accession>A0A3T0E7L3</accession>
<dbReference type="FunFam" id="3.30.450.90:FF:000001">
    <property type="entry name" value="Type II secretion system ATPase GspE"/>
    <property type="match status" value="1"/>
</dbReference>
<evidence type="ECO:0000256" key="13">
    <source>
        <dbReference type="ARBA" id="ARBA00022967"/>
    </source>
</evidence>
<keyword evidence="12 16" id="KW-0653">Protein transport</keyword>
<keyword evidence="11 16" id="KW-0067">ATP-binding</keyword>
<proteinExistence type="inferred from homology"/>
<keyword evidence="10" id="KW-0862">Zinc</keyword>
<comment type="subcellular location">
    <subcellularLocation>
        <location evidence="3 16">Cell inner membrane</location>
    </subcellularLocation>
</comment>
<dbReference type="SMART" id="SM00382">
    <property type="entry name" value="AAA"/>
    <property type="match status" value="1"/>
</dbReference>
<dbReference type="GO" id="GO:0015628">
    <property type="term" value="P:protein secretion by the type II secretion system"/>
    <property type="evidence" value="ECO:0007669"/>
    <property type="project" value="UniProtKB-UniRule"/>
</dbReference>
<reference evidence="17 18" key="1">
    <citation type="submission" date="2016-12" db="EMBL/GenBank/DDBJ databases">
        <title>The genome of dimorphic prosthecate Glycocaulis alkaliphilus 6b-8t, isolated from crude oil dictates its adaptability in petroleum environments.</title>
        <authorList>
            <person name="Wu X.-L."/>
            <person name="Geng S."/>
        </authorList>
    </citation>
    <scope>NUCLEOTIDE SEQUENCE [LARGE SCALE GENOMIC DNA]</scope>
    <source>
        <strain evidence="17 18">6B-8</strain>
    </source>
</reference>
<evidence type="ECO:0000256" key="15">
    <source>
        <dbReference type="ARBA" id="ARBA00034006"/>
    </source>
</evidence>
<keyword evidence="9 16" id="KW-0547">Nucleotide-binding</keyword>
<name>A0A3T0E7L3_9PROT</name>
<evidence type="ECO:0000313" key="18">
    <source>
        <dbReference type="Proteomes" id="UP000286954"/>
    </source>
</evidence>
<evidence type="ECO:0000256" key="9">
    <source>
        <dbReference type="ARBA" id="ARBA00022741"/>
    </source>
</evidence>
<keyword evidence="5 16" id="KW-0813">Transport</keyword>
<evidence type="ECO:0000256" key="2">
    <source>
        <dbReference type="ARBA" id="ARBA00003288"/>
    </source>
</evidence>
<dbReference type="PROSITE" id="PS00662">
    <property type="entry name" value="T2SP_E"/>
    <property type="match status" value="1"/>
</dbReference>
<comment type="cofactor">
    <cofactor evidence="1">
        <name>Zn(2+)</name>
        <dbReference type="ChEBI" id="CHEBI:29105"/>
    </cofactor>
</comment>
<dbReference type="Gene3D" id="3.40.50.300">
    <property type="entry name" value="P-loop containing nucleotide triphosphate hydrolases"/>
    <property type="match status" value="1"/>
</dbReference>
<evidence type="ECO:0000256" key="6">
    <source>
        <dbReference type="ARBA" id="ARBA00022475"/>
    </source>
</evidence>
<dbReference type="GO" id="GO:0005524">
    <property type="term" value="F:ATP binding"/>
    <property type="evidence" value="ECO:0007669"/>
    <property type="project" value="UniProtKB-UniRule"/>
</dbReference>
<keyword evidence="8" id="KW-0479">Metal-binding</keyword>
<gene>
    <name evidence="17" type="ORF">X907_0768</name>
</gene>
<evidence type="ECO:0000256" key="8">
    <source>
        <dbReference type="ARBA" id="ARBA00022723"/>
    </source>
</evidence>
<evidence type="ECO:0000256" key="5">
    <source>
        <dbReference type="ARBA" id="ARBA00022448"/>
    </source>
</evidence>
<dbReference type="GO" id="GO:0016887">
    <property type="term" value="F:ATP hydrolysis activity"/>
    <property type="evidence" value="ECO:0007669"/>
    <property type="project" value="TreeGrafter"/>
</dbReference>
<dbReference type="KEGG" id="gak:X907_0768"/>
<dbReference type="InterPro" id="IPR001482">
    <property type="entry name" value="T2SS/T4SS_dom"/>
</dbReference>
<dbReference type="InterPro" id="IPR003593">
    <property type="entry name" value="AAA+_ATPase"/>
</dbReference>
<dbReference type="OrthoDB" id="9804785at2"/>
<dbReference type="GO" id="GO:0008564">
    <property type="term" value="F:protein-exporting ATPase activity"/>
    <property type="evidence" value="ECO:0007669"/>
    <property type="project" value="UniProtKB-EC"/>
</dbReference>
<evidence type="ECO:0000256" key="7">
    <source>
        <dbReference type="ARBA" id="ARBA00022519"/>
    </source>
</evidence>
<evidence type="ECO:0000256" key="4">
    <source>
        <dbReference type="ARBA" id="ARBA00006611"/>
    </source>
</evidence>
<dbReference type="FunFam" id="3.40.50.300:FF:000398">
    <property type="entry name" value="Type IV pilus assembly ATPase PilB"/>
    <property type="match status" value="1"/>
</dbReference>
<dbReference type="PANTHER" id="PTHR30258:SF27">
    <property type="entry name" value="BACTERIOPHAGE ADSORPTION PROTEIN B-RELATED"/>
    <property type="match status" value="1"/>
</dbReference>
<dbReference type="InterPro" id="IPR037257">
    <property type="entry name" value="T2SS_E_N_sf"/>
</dbReference>
<dbReference type="SUPFAM" id="SSF52540">
    <property type="entry name" value="P-loop containing nucleoside triphosphate hydrolases"/>
    <property type="match status" value="1"/>
</dbReference>
<dbReference type="Gene3D" id="3.30.450.90">
    <property type="match status" value="1"/>
</dbReference>
<dbReference type="Pfam" id="PF00437">
    <property type="entry name" value="T2SSE"/>
    <property type="match status" value="1"/>
</dbReference>
<evidence type="ECO:0000256" key="1">
    <source>
        <dbReference type="ARBA" id="ARBA00001947"/>
    </source>
</evidence>
<comment type="catalytic activity">
    <reaction evidence="15">
        <text>ATP + H2O + cellular proteinSide 1 = ADP + phosphate + cellular proteinSide 2.</text>
        <dbReference type="EC" id="7.4.2.8"/>
    </reaction>
</comment>
<comment type="similarity">
    <text evidence="4 16">Belongs to the GSP E family.</text>
</comment>
<protein>
    <recommendedName>
        <fullName evidence="16">Type II secretion system protein E</fullName>
        <shortName evidence="16">T2SS protein E</shortName>
    </recommendedName>
    <alternativeName>
        <fullName evidence="16">Type II traffic warden ATPase</fullName>
    </alternativeName>
</protein>
<dbReference type="GO" id="GO:0015627">
    <property type="term" value="C:type II protein secretion system complex"/>
    <property type="evidence" value="ECO:0007669"/>
    <property type="project" value="UniProtKB-UniRule"/>
</dbReference>
<dbReference type="Pfam" id="PF22341">
    <property type="entry name" value="GSPE_N1E"/>
    <property type="match status" value="1"/>
</dbReference>
<dbReference type="GO" id="GO:0046872">
    <property type="term" value="F:metal ion binding"/>
    <property type="evidence" value="ECO:0007669"/>
    <property type="project" value="UniProtKB-KW"/>
</dbReference>
<keyword evidence="18" id="KW-1185">Reference proteome</keyword>
<keyword evidence="7" id="KW-0997">Cell inner membrane</keyword>